<dbReference type="Proteomes" id="UP000179164">
    <property type="component" value="Unassembled WGS sequence"/>
</dbReference>
<dbReference type="STRING" id="1798543.A2898_05570"/>
<evidence type="ECO:0000313" key="1">
    <source>
        <dbReference type="EMBL" id="OGY82473.1"/>
    </source>
</evidence>
<evidence type="ECO:0000313" key="2">
    <source>
        <dbReference type="Proteomes" id="UP000179164"/>
    </source>
</evidence>
<sequence length="176" mass="20131">MRRKTRENGAPAWGLTELAVGMGKKLARQCHADEKLVIASLYLAHIVFHTDRKSHRMKDHPKLSAKLARGYLKKWGVLKTEQDVIINAIAIHHSVLSPKSKVAEVMRNAEGYKFLTIEGCLIFLHDLGTRGMSWEKSVEYFLEKMNQKYALLTLPACKREMRKNISLLTQMLDRAT</sequence>
<evidence type="ECO:0008006" key="3">
    <source>
        <dbReference type="Google" id="ProtNLM"/>
    </source>
</evidence>
<protein>
    <recommendedName>
        <fullName evidence="3">HD domain-containing protein</fullName>
    </recommendedName>
</protein>
<dbReference type="AlphaFoldDB" id="A0A1G2AZW6"/>
<gene>
    <name evidence="1" type="ORF">A2898_05570</name>
</gene>
<reference evidence="1 2" key="1">
    <citation type="journal article" date="2016" name="Nat. Commun.">
        <title>Thousands of microbial genomes shed light on interconnected biogeochemical processes in an aquifer system.</title>
        <authorList>
            <person name="Anantharaman K."/>
            <person name="Brown C.T."/>
            <person name="Hug L.A."/>
            <person name="Sharon I."/>
            <person name="Castelle C.J."/>
            <person name="Probst A.J."/>
            <person name="Thomas B.C."/>
            <person name="Singh A."/>
            <person name="Wilkins M.J."/>
            <person name="Karaoz U."/>
            <person name="Brodie E.L."/>
            <person name="Williams K.H."/>
            <person name="Hubbard S.S."/>
            <person name="Banfield J.F."/>
        </authorList>
    </citation>
    <scope>NUCLEOTIDE SEQUENCE [LARGE SCALE GENOMIC DNA]</scope>
</reference>
<accession>A0A1G2AZW6</accession>
<name>A0A1G2AZW6_9BACT</name>
<dbReference type="EMBL" id="MHKE01000020">
    <property type="protein sequence ID" value="OGY82473.1"/>
    <property type="molecule type" value="Genomic_DNA"/>
</dbReference>
<organism evidence="1 2">
    <name type="scientific">Candidatus Kerfeldbacteria bacterium RIFCSPLOWO2_01_FULL_48_11</name>
    <dbReference type="NCBI Taxonomy" id="1798543"/>
    <lineage>
        <taxon>Bacteria</taxon>
        <taxon>Candidatus Kerfeldiibacteriota</taxon>
    </lineage>
</organism>
<dbReference type="Gene3D" id="1.10.3210.10">
    <property type="entry name" value="Hypothetical protein af1432"/>
    <property type="match status" value="1"/>
</dbReference>
<dbReference type="SUPFAM" id="SSF109604">
    <property type="entry name" value="HD-domain/PDEase-like"/>
    <property type="match status" value="1"/>
</dbReference>
<proteinExistence type="predicted"/>
<comment type="caution">
    <text evidence="1">The sequence shown here is derived from an EMBL/GenBank/DDBJ whole genome shotgun (WGS) entry which is preliminary data.</text>
</comment>